<dbReference type="AlphaFoldDB" id="A0A2H3B573"/>
<sequence>MPAWLSLVYHVNYNGGAVLLACILGPQSNIDFAFGIIIRTETSAAFSLETHWILALLALLFPGSKLRESVSATFEGALF</sequence>
<name>A0A2H3B573_9AGAR</name>
<reference evidence="2" key="1">
    <citation type="journal article" date="2017" name="Nat. Ecol. Evol.">
        <title>Genome expansion and lineage-specific genetic innovations in the forest pathogenic fungi Armillaria.</title>
        <authorList>
            <person name="Sipos G."/>
            <person name="Prasanna A.N."/>
            <person name="Walter M.C."/>
            <person name="O'Connor E."/>
            <person name="Balint B."/>
            <person name="Krizsan K."/>
            <person name="Kiss B."/>
            <person name="Hess J."/>
            <person name="Varga T."/>
            <person name="Slot J."/>
            <person name="Riley R."/>
            <person name="Boka B."/>
            <person name="Rigling D."/>
            <person name="Barry K."/>
            <person name="Lee J."/>
            <person name="Mihaltcheva S."/>
            <person name="LaButti K."/>
            <person name="Lipzen A."/>
            <person name="Waldron R."/>
            <person name="Moloney N.M."/>
            <person name="Sperisen C."/>
            <person name="Kredics L."/>
            <person name="Vagvoelgyi C."/>
            <person name="Patrignani A."/>
            <person name="Fitzpatrick D."/>
            <person name="Nagy I."/>
            <person name="Doyle S."/>
            <person name="Anderson J.B."/>
            <person name="Grigoriev I.V."/>
            <person name="Gueldener U."/>
            <person name="Muensterkoetter M."/>
            <person name="Nagy L.G."/>
        </authorList>
    </citation>
    <scope>NUCLEOTIDE SEQUENCE [LARGE SCALE GENOMIC DNA]</scope>
    <source>
        <strain evidence="2">28-4</strain>
    </source>
</reference>
<gene>
    <name evidence="1" type="ORF">ARMSODRAFT_80610</name>
</gene>
<evidence type="ECO:0000313" key="2">
    <source>
        <dbReference type="Proteomes" id="UP000218334"/>
    </source>
</evidence>
<dbReference type="EMBL" id="KZ293516">
    <property type="protein sequence ID" value="PBK58993.1"/>
    <property type="molecule type" value="Genomic_DNA"/>
</dbReference>
<accession>A0A2H3B573</accession>
<keyword evidence="2" id="KW-1185">Reference proteome</keyword>
<evidence type="ECO:0000313" key="1">
    <source>
        <dbReference type="EMBL" id="PBK58993.1"/>
    </source>
</evidence>
<protein>
    <submittedName>
        <fullName evidence="1">Uncharacterized protein</fullName>
    </submittedName>
</protein>
<dbReference type="Proteomes" id="UP000218334">
    <property type="component" value="Unassembled WGS sequence"/>
</dbReference>
<organism evidence="1 2">
    <name type="scientific">Armillaria solidipes</name>
    <dbReference type="NCBI Taxonomy" id="1076256"/>
    <lineage>
        <taxon>Eukaryota</taxon>
        <taxon>Fungi</taxon>
        <taxon>Dikarya</taxon>
        <taxon>Basidiomycota</taxon>
        <taxon>Agaricomycotina</taxon>
        <taxon>Agaricomycetes</taxon>
        <taxon>Agaricomycetidae</taxon>
        <taxon>Agaricales</taxon>
        <taxon>Marasmiineae</taxon>
        <taxon>Physalacriaceae</taxon>
        <taxon>Armillaria</taxon>
    </lineage>
</organism>
<proteinExistence type="predicted"/>